<feature type="domain" description="DUF732" evidence="3">
    <location>
        <begin position="66"/>
        <end position="143"/>
    </location>
</feature>
<dbReference type="PROSITE" id="PS51257">
    <property type="entry name" value="PROKAR_LIPOPROTEIN"/>
    <property type="match status" value="1"/>
</dbReference>
<reference evidence="4" key="2">
    <citation type="submission" date="2020-09" db="EMBL/GenBank/DDBJ databases">
        <authorList>
            <person name="Sun Q."/>
            <person name="Zhou Y."/>
        </authorList>
    </citation>
    <scope>NUCLEOTIDE SEQUENCE</scope>
    <source>
        <strain evidence="4">CGMCC 1.15478</strain>
    </source>
</reference>
<evidence type="ECO:0000313" key="5">
    <source>
        <dbReference type="Proteomes" id="UP000641514"/>
    </source>
</evidence>
<sequence>MPTARRVVSLCAMTVCVAAVVACGGSTGDGTDGPESAADAASAPTTSDASPQAEGDALAESVTEQEDAYIAGLSQYGVAMQSRETAVQLGRGICSRIEAGTDESDILRNLETVTAFLSRQPGAQLDSAEVAQRFVDAATAELC</sequence>
<comment type="caution">
    <text evidence="4">The sequence shown here is derived from an EMBL/GenBank/DDBJ whole genome shotgun (WGS) entry which is preliminary data.</text>
</comment>
<evidence type="ECO:0000313" key="4">
    <source>
        <dbReference type="EMBL" id="GGC70045.1"/>
    </source>
</evidence>
<evidence type="ECO:0000259" key="3">
    <source>
        <dbReference type="Pfam" id="PF05305"/>
    </source>
</evidence>
<feature type="signal peptide" evidence="2">
    <location>
        <begin position="1"/>
        <end position="21"/>
    </location>
</feature>
<evidence type="ECO:0000256" key="2">
    <source>
        <dbReference type="SAM" id="SignalP"/>
    </source>
</evidence>
<dbReference type="EMBL" id="BMJH01000002">
    <property type="protein sequence ID" value="GGC70045.1"/>
    <property type="molecule type" value="Genomic_DNA"/>
</dbReference>
<name>A0A916XFR3_9ACTN</name>
<feature type="compositionally biased region" description="Low complexity" evidence="1">
    <location>
        <begin position="36"/>
        <end position="51"/>
    </location>
</feature>
<dbReference type="AlphaFoldDB" id="A0A916XFR3"/>
<feature type="chain" id="PRO_5038972180" description="DUF732 domain-containing protein" evidence="2">
    <location>
        <begin position="22"/>
        <end position="143"/>
    </location>
</feature>
<proteinExistence type="predicted"/>
<feature type="region of interest" description="Disordered" evidence="1">
    <location>
        <begin position="27"/>
        <end position="61"/>
    </location>
</feature>
<keyword evidence="5" id="KW-1185">Reference proteome</keyword>
<protein>
    <recommendedName>
        <fullName evidence="3">DUF732 domain-containing protein</fullName>
    </recommendedName>
</protein>
<accession>A0A916XFR3</accession>
<dbReference type="Pfam" id="PF05305">
    <property type="entry name" value="DUF732"/>
    <property type="match status" value="1"/>
</dbReference>
<gene>
    <name evidence="4" type="ORF">GCM10011410_23630</name>
</gene>
<keyword evidence="2" id="KW-0732">Signal</keyword>
<reference evidence="4" key="1">
    <citation type="journal article" date="2014" name="Int. J. Syst. Evol. Microbiol.">
        <title>Complete genome sequence of Corynebacterium casei LMG S-19264T (=DSM 44701T), isolated from a smear-ripened cheese.</title>
        <authorList>
            <consortium name="US DOE Joint Genome Institute (JGI-PGF)"/>
            <person name="Walter F."/>
            <person name="Albersmeier A."/>
            <person name="Kalinowski J."/>
            <person name="Ruckert C."/>
        </authorList>
    </citation>
    <scope>NUCLEOTIDE SEQUENCE</scope>
    <source>
        <strain evidence="4">CGMCC 1.15478</strain>
    </source>
</reference>
<evidence type="ECO:0000256" key="1">
    <source>
        <dbReference type="SAM" id="MobiDB-lite"/>
    </source>
</evidence>
<organism evidence="4 5">
    <name type="scientific">Hoyosella rhizosphaerae</name>
    <dbReference type="NCBI Taxonomy" id="1755582"/>
    <lineage>
        <taxon>Bacteria</taxon>
        <taxon>Bacillati</taxon>
        <taxon>Actinomycetota</taxon>
        <taxon>Actinomycetes</taxon>
        <taxon>Mycobacteriales</taxon>
        <taxon>Hoyosellaceae</taxon>
        <taxon>Hoyosella</taxon>
    </lineage>
</organism>
<dbReference type="InterPro" id="IPR007969">
    <property type="entry name" value="DUF732"/>
</dbReference>
<dbReference type="Proteomes" id="UP000641514">
    <property type="component" value="Unassembled WGS sequence"/>
</dbReference>